<evidence type="ECO:0000256" key="2">
    <source>
        <dbReference type="SAM" id="SignalP"/>
    </source>
</evidence>
<dbReference type="EMBL" id="MCRJ01000058">
    <property type="protein sequence ID" value="ODN70204.1"/>
    <property type="molecule type" value="Genomic_DNA"/>
</dbReference>
<feature type="chain" id="PRO_5009128898" evidence="2">
    <location>
        <begin position="20"/>
        <end position="242"/>
    </location>
</feature>
<evidence type="ECO:0000313" key="3">
    <source>
        <dbReference type="EMBL" id="ODN70204.1"/>
    </source>
</evidence>
<protein>
    <submittedName>
        <fullName evidence="3">Uncharacterized protein</fullName>
    </submittedName>
</protein>
<organism evidence="3 4">
    <name type="scientific">Methylobrevis pamukkalensis</name>
    <dbReference type="NCBI Taxonomy" id="1439726"/>
    <lineage>
        <taxon>Bacteria</taxon>
        <taxon>Pseudomonadati</taxon>
        <taxon>Pseudomonadota</taxon>
        <taxon>Alphaproteobacteria</taxon>
        <taxon>Hyphomicrobiales</taxon>
        <taxon>Pleomorphomonadaceae</taxon>
        <taxon>Methylobrevis</taxon>
    </lineage>
</organism>
<feature type="region of interest" description="Disordered" evidence="1">
    <location>
        <begin position="116"/>
        <end position="200"/>
    </location>
</feature>
<accession>A0A1E3H1N7</accession>
<name>A0A1E3H1N7_9HYPH</name>
<proteinExistence type="predicted"/>
<dbReference type="AlphaFoldDB" id="A0A1E3H1N7"/>
<evidence type="ECO:0000256" key="1">
    <source>
        <dbReference type="SAM" id="MobiDB-lite"/>
    </source>
</evidence>
<reference evidence="3 4" key="1">
    <citation type="submission" date="2016-07" db="EMBL/GenBank/DDBJ databases">
        <title>Draft Genome Sequence of Methylobrevis pamukkalensis PK2.</title>
        <authorList>
            <person name="Vasilenko O.V."/>
            <person name="Doronina N.V."/>
            <person name="Shmareva M.N."/>
            <person name="Tarlachkov S.V."/>
            <person name="Mustakhimov I."/>
            <person name="Trotsenko Y.A."/>
        </authorList>
    </citation>
    <scope>NUCLEOTIDE SEQUENCE [LARGE SCALE GENOMIC DNA]</scope>
    <source>
        <strain evidence="3 4">PK2</strain>
    </source>
</reference>
<feature type="compositionally biased region" description="Low complexity" evidence="1">
    <location>
        <begin position="127"/>
        <end position="153"/>
    </location>
</feature>
<keyword evidence="4" id="KW-1185">Reference proteome</keyword>
<evidence type="ECO:0000313" key="4">
    <source>
        <dbReference type="Proteomes" id="UP000094622"/>
    </source>
</evidence>
<gene>
    <name evidence="3" type="ORF">A6302_02478</name>
</gene>
<keyword evidence="2" id="KW-0732">Signal</keyword>
<feature type="signal peptide" evidence="2">
    <location>
        <begin position="1"/>
        <end position="19"/>
    </location>
</feature>
<sequence length="242" mass="24316">MRRCSLTTVVIASSRLAAARSASPSPFQTAKACDLLSCRCLSEADSHRSKNVANPASSKSPGGGPPSPPLPLSVALRLPSALSLRSARLSLPLGGWGVGFRQEPLRGVVNIGADAGPAPPAGPGAAPPADLSAGGADRSAPSTASAAASSGPKSAPPKAPSTNPSRPISSGGGRSSPASSSSNVAPAAAMSAAVTSRRTRYQCAASPPLWRVPVRFSSHPASISRRSADWIVERAQASCRAW</sequence>
<feature type="compositionally biased region" description="Low complexity" evidence="1">
    <location>
        <begin position="160"/>
        <end position="196"/>
    </location>
</feature>
<comment type="caution">
    <text evidence="3">The sequence shown here is derived from an EMBL/GenBank/DDBJ whole genome shotgun (WGS) entry which is preliminary data.</text>
</comment>
<dbReference type="Proteomes" id="UP000094622">
    <property type="component" value="Unassembled WGS sequence"/>
</dbReference>
<feature type="compositionally biased region" description="Pro residues" evidence="1">
    <location>
        <begin position="117"/>
        <end position="126"/>
    </location>
</feature>
<feature type="region of interest" description="Disordered" evidence="1">
    <location>
        <begin position="47"/>
        <end position="71"/>
    </location>
</feature>